<evidence type="ECO:0000256" key="8">
    <source>
        <dbReference type="ARBA" id="ARBA00022990"/>
    </source>
</evidence>
<evidence type="ECO:0000256" key="14">
    <source>
        <dbReference type="SAM" id="Phobius"/>
    </source>
</evidence>
<dbReference type="EMBL" id="KJ944209">
    <property type="protein sequence ID" value="AII98626.1"/>
    <property type="molecule type" value="Genomic_DNA"/>
</dbReference>
<keyword evidence="10 13" id="KW-0496">Mitochondrion</keyword>
<geneLocation type="mitochondrion" evidence="15"/>
<evidence type="ECO:0000256" key="12">
    <source>
        <dbReference type="ARBA" id="ARBA00023310"/>
    </source>
</evidence>
<evidence type="ECO:0000256" key="7">
    <source>
        <dbReference type="ARBA" id="ARBA00022989"/>
    </source>
</evidence>
<evidence type="ECO:0000256" key="9">
    <source>
        <dbReference type="ARBA" id="ARBA00023065"/>
    </source>
</evidence>
<keyword evidence="11 14" id="KW-0472">Membrane</keyword>
<dbReference type="InterPro" id="IPR001421">
    <property type="entry name" value="ATP8_metazoa"/>
</dbReference>
<sequence>MPQLDTSAWMVTVISMVLTLFIVFQLKVLKFDYPSIPEPKMHSKNEHTNPWEMKWTKIYLPLSLPRQL</sequence>
<reference evidence="15" key="1">
    <citation type="journal article" date="2014" name="J. Hum. Evol.">
        <title>Comparative and population mitogenomic analyses of Madagascar's extinct, giant 'subfossil' lemurs.</title>
        <authorList>
            <person name="Kistler L."/>
            <person name="Ratan A."/>
            <person name="Godfrey L.R."/>
            <person name="Crowley B.E."/>
            <person name="Hughes C.E."/>
            <person name="Lei R."/>
            <person name="Cui Y."/>
            <person name="Wood M.L."/>
            <person name="Muldoon K.M."/>
            <person name="Andriamialison H."/>
            <person name="McGraw J.J."/>
            <person name="Tomsho L.P."/>
            <person name="Schuster S.C."/>
            <person name="Miller W."/>
            <person name="Louis E.E."/>
            <person name="Yoder A.D."/>
            <person name="Malhi R.S."/>
            <person name="Perry G.H."/>
        </authorList>
    </citation>
    <scope>NUCLEOTIDE SEQUENCE</scope>
    <source>
        <strain evidence="15">NARA5.12</strain>
    </source>
</reference>
<evidence type="ECO:0000256" key="3">
    <source>
        <dbReference type="ARBA" id="ARBA00022448"/>
    </source>
</evidence>
<dbReference type="GO" id="GO:0015078">
    <property type="term" value="F:proton transmembrane transporter activity"/>
    <property type="evidence" value="ECO:0007669"/>
    <property type="project" value="InterPro"/>
</dbReference>
<evidence type="ECO:0000256" key="13">
    <source>
        <dbReference type="RuleBase" id="RU003661"/>
    </source>
</evidence>
<keyword evidence="9 13" id="KW-0406">Ion transport</keyword>
<keyword evidence="8" id="KW-0007">Acetylation</keyword>
<keyword evidence="4 13" id="KW-0138">CF(0)</keyword>
<evidence type="ECO:0000256" key="5">
    <source>
        <dbReference type="ARBA" id="ARBA00022692"/>
    </source>
</evidence>
<evidence type="ECO:0000256" key="4">
    <source>
        <dbReference type="ARBA" id="ARBA00022547"/>
    </source>
</evidence>
<organism evidence="15">
    <name type="scientific">Avahi laniger</name>
    <name type="common">Eastern woolly lemur</name>
    <dbReference type="NCBI Taxonomy" id="122246"/>
    <lineage>
        <taxon>Eukaryota</taxon>
        <taxon>Metazoa</taxon>
        <taxon>Chordata</taxon>
        <taxon>Craniata</taxon>
        <taxon>Vertebrata</taxon>
        <taxon>Euteleostomi</taxon>
        <taxon>Mammalia</taxon>
        <taxon>Eutheria</taxon>
        <taxon>Euarchontoglires</taxon>
        <taxon>Primates</taxon>
        <taxon>Strepsirrhini</taxon>
        <taxon>Lemuriformes</taxon>
        <taxon>Indriidae</taxon>
        <taxon>Avahi</taxon>
    </lineage>
</organism>
<evidence type="ECO:0000256" key="1">
    <source>
        <dbReference type="ARBA" id="ARBA00004304"/>
    </source>
</evidence>
<proteinExistence type="inferred from homology"/>
<keyword evidence="3 13" id="KW-0813">Transport</keyword>
<dbReference type="GO" id="GO:0015986">
    <property type="term" value="P:proton motive force-driven ATP synthesis"/>
    <property type="evidence" value="ECO:0007669"/>
    <property type="project" value="InterPro"/>
</dbReference>
<dbReference type="PANTHER" id="PTHR13722:SF0">
    <property type="entry name" value="ATP SYNTHASE PROTEIN 8"/>
    <property type="match status" value="1"/>
</dbReference>
<name>A0A0A7DF56_AVALA</name>
<accession>A0A0A7DF56</accession>
<dbReference type="PANTHER" id="PTHR13722">
    <property type="entry name" value="ATP SYNTHASE PROTEIN 8"/>
    <property type="match status" value="1"/>
</dbReference>
<keyword evidence="7 14" id="KW-1133">Transmembrane helix</keyword>
<keyword evidence="12" id="KW-0066">ATP synthesis</keyword>
<dbReference type="AlphaFoldDB" id="A0A0A7DF56"/>
<evidence type="ECO:0000313" key="15">
    <source>
        <dbReference type="EMBL" id="AII98626.1"/>
    </source>
</evidence>
<gene>
    <name evidence="15" type="primary">ATP8</name>
</gene>
<dbReference type="Pfam" id="PF00895">
    <property type="entry name" value="ATP-synt_8"/>
    <property type="match status" value="1"/>
</dbReference>
<evidence type="ECO:0000256" key="6">
    <source>
        <dbReference type="ARBA" id="ARBA00022781"/>
    </source>
</evidence>
<comment type="subcellular location">
    <subcellularLocation>
        <location evidence="1 13">Mitochondrion membrane</location>
        <topology evidence="1 13">Single-pass membrane protein</topology>
    </subcellularLocation>
</comment>
<dbReference type="InterPro" id="IPR039017">
    <property type="entry name" value="ATP8_mammal"/>
</dbReference>
<evidence type="ECO:0000256" key="10">
    <source>
        <dbReference type="ARBA" id="ARBA00023128"/>
    </source>
</evidence>
<dbReference type="GO" id="GO:0031966">
    <property type="term" value="C:mitochondrial membrane"/>
    <property type="evidence" value="ECO:0007669"/>
    <property type="project" value="UniProtKB-SubCell"/>
</dbReference>
<protein>
    <recommendedName>
        <fullName evidence="13">ATP synthase complex subunit 8</fullName>
    </recommendedName>
</protein>
<evidence type="ECO:0000256" key="11">
    <source>
        <dbReference type="ARBA" id="ARBA00023136"/>
    </source>
</evidence>
<dbReference type="GO" id="GO:0045259">
    <property type="term" value="C:proton-transporting ATP synthase complex"/>
    <property type="evidence" value="ECO:0007669"/>
    <property type="project" value="UniProtKB-KW"/>
</dbReference>
<keyword evidence="5 13" id="KW-0812">Transmembrane</keyword>
<keyword evidence="6 13" id="KW-0375">Hydrogen ion transport</keyword>
<comment type="similarity">
    <text evidence="2 13">Belongs to the ATPase protein 8 family.</text>
</comment>
<feature type="transmembrane region" description="Helical" evidence="14">
    <location>
        <begin position="6"/>
        <end position="26"/>
    </location>
</feature>
<evidence type="ECO:0000256" key="2">
    <source>
        <dbReference type="ARBA" id="ARBA00008892"/>
    </source>
</evidence>